<gene>
    <name evidence="3" type="ORF">HJG59_008058</name>
</gene>
<feature type="signal peptide" evidence="2">
    <location>
        <begin position="1"/>
        <end position="24"/>
    </location>
</feature>
<feature type="chain" id="PRO_5029851678" evidence="2">
    <location>
        <begin position="25"/>
        <end position="145"/>
    </location>
</feature>
<sequence>MISRTGGRKGLACLTTASLSLCLASPPGLGMLSTLLLPRGTSPGYRRSLLPRDLDQVLVSDFLALLLLSERKILKFRPASSHKSSRQCSPSRLHRSPLSQAVSVHQEKPEHERTHGAGTQWSPRFTASPQALLSVCVVGVLASRT</sequence>
<evidence type="ECO:0000313" key="3">
    <source>
        <dbReference type="EMBL" id="KAF6501077.1"/>
    </source>
</evidence>
<protein>
    <submittedName>
        <fullName evidence="3">Uncharacterized protein</fullName>
    </submittedName>
</protein>
<dbReference type="Proteomes" id="UP000550707">
    <property type="component" value="Unassembled WGS sequence"/>
</dbReference>
<proteinExistence type="predicted"/>
<accession>A0A7J8JW53</accession>
<keyword evidence="2" id="KW-0732">Signal</keyword>
<keyword evidence="4" id="KW-1185">Reference proteome</keyword>
<reference evidence="3 4" key="1">
    <citation type="journal article" date="2020" name="Nature">
        <title>Six reference-quality genomes reveal evolution of bat adaptations.</title>
        <authorList>
            <person name="Jebb D."/>
            <person name="Huang Z."/>
            <person name="Pippel M."/>
            <person name="Hughes G.M."/>
            <person name="Lavrichenko K."/>
            <person name="Devanna P."/>
            <person name="Winkler S."/>
            <person name="Jermiin L.S."/>
            <person name="Skirmuntt E.C."/>
            <person name="Katzourakis A."/>
            <person name="Burkitt-Gray L."/>
            <person name="Ray D.A."/>
            <person name="Sullivan K.A.M."/>
            <person name="Roscito J.G."/>
            <person name="Kirilenko B.M."/>
            <person name="Davalos L.M."/>
            <person name="Corthals A.P."/>
            <person name="Power M.L."/>
            <person name="Jones G."/>
            <person name="Ransome R.D."/>
            <person name="Dechmann D.K.N."/>
            <person name="Locatelli A.G."/>
            <person name="Puechmaille S.J."/>
            <person name="Fedrigo O."/>
            <person name="Jarvis E.D."/>
            <person name="Hiller M."/>
            <person name="Vernes S.C."/>
            <person name="Myers E.W."/>
            <person name="Teeling E.C."/>
        </authorList>
    </citation>
    <scope>NUCLEOTIDE SEQUENCE [LARGE SCALE GENOMIC DNA]</scope>
    <source>
        <strain evidence="3">MMolMol1</strain>
        <tissue evidence="3">Muscle</tissue>
    </source>
</reference>
<evidence type="ECO:0000313" key="4">
    <source>
        <dbReference type="Proteomes" id="UP000550707"/>
    </source>
</evidence>
<feature type="compositionally biased region" description="Basic and acidic residues" evidence="1">
    <location>
        <begin position="105"/>
        <end position="115"/>
    </location>
</feature>
<feature type="region of interest" description="Disordered" evidence="1">
    <location>
        <begin position="82"/>
        <end position="121"/>
    </location>
</feature>
<evidence type="ECO:0000256" key="2">
    <source>
        <dbReference type="SAM" id="SignalP"/>
    </source>
</evidence>
<organism evidence="3 4">
    <name type="scientific">Molossus molossus</name>
    <name type="common">Pallas' mastiff bat</name>
    <name type="synonym">Vespertilio molossus</name>
    <dbReference type="NCBI Taxonomy" id="27622"/>
    <lineage>
        <taxon>Eukaryota</taxon>
        <taxon>Metazoa</taxon>
        <taxon>Chordata</taxon>
        <taxon>Craniata</taxon>
        <taxon>Vertebrata</taxon>
        <taxon>Euteleostomi</taxon>
        <taxon>Mammalia</taxon>
        <taxon>Eutheria</taxon>
        <taxon>Laurasiatheria</taxon>
        <taxon>Chiroptera</taxon>
        <taxon>Yangochiroptera</taxon>
        <taxon>Molossidae</taxon>
        <taxon>Molossus</taxon>
    </lineage>
</organism>
<comment type="caution">
    <text evidence="3">The sequence shown here is derived from an EMBL/GenBank/DDBJ whole genome shotgun (WGS) entry which is preliminary data.</text>
</comment>
<dbReference type="AlphaFoldDB" id="A0A7J8JW53"/>
<dbReference type="EMBL" id="JACASF010000001">
    <property type="protein sequence ID" value="KAF6501077.1"/>
    <property type="molecule type" value="Genomic_DNA"/>
</dbReference>
<name>A0A7J8JW53_MOLMO</name>
<dbReference type="InParanoid" id="A0A7J8JW53"/>
<evidence type="ECO:0000256" key="1">
    <source>
        <dbReference type="SAM" id="MobiDB-lite"/>
    </source>
</evidence>